<reference evidence="2 3" key="1">
    <citation type="submission" date="2017-04" db="EMBL/GenBank/DDBJ databases">
        <title>Genome sequencing of [Candida] sorbophila.</title>
        <authorList>
            <person name="Ahn J.O."/>
        </authorList>
    </citation>
    <scope>NUCLEOTIDE SEQUENCE [LARGE SCALE GENOMIC DNA]</scope>
    <source>
        <strain evidence="2 3">DS02</strain>
    </source>
</reference>
<comment type="caution">
    <text evidence="2">The sequence shown here is derived from an EMBL/GenBank/DDBJ whole genome shotgun (WGS) entry which is preliminary data.</text>
</comment>
<dbReference type="Proteomes" id="UP000238350">
    <property type="component" value="Unassembled WGS sequence"/>
</dbReference>
<evidence type="ECO:0000313" key="3">
    <source>
        <dbReference type="Proteomes" id="UP000238350"/>
    </source>
</evidence>
<organism evidence="2 3">
    <name type="scientific">Wickerhamiella sorbophila</name>
    <dbReference type="NCBI Taxonomy" id="45607"/>
    <lineage>
        <taxon>Eukaryota</taxon>
        <taxon>Fungi</taxon>
        <taxon>Dikarya</taxon>
        <taxon>Ascomycota</taxon>
        <taxon>Saccharomycotina</taxon>
        <taxon>Dipodascomycetes</taxon>
        <taxon>Dipodascales</taxon>
        <taxon>Trichomonascaceae</taxon>
        <taxon>Wickerhamiella</taxon>
    </lineage>
</organism>
<sequence>MTSNEKLKTARKRLTELKKRGTDSYVQNGNSLNNAGLNTAGQEEAALNAHRLAQALEEIALLKEQNRRFKEKIEKLESKVASYESLVSSESAEAPLPPPPRAEPAKPRVAIAETPTVIEPTPVDRTEELQKWNGWQVDLRGWKTLGVGPQIDI</sequence>
<gene>
    <name evidence="2" type="ORF">B9G98_04631</name>
</gene>
<protein>
    <submittedName>
        <fullName evidence="2">Uncharacterized protein</fullName>
    </submittedName>
</protein>
<dbReference type="OrthoDB" id="4036611at2759"/>
<accession>A0A2T0FPV1</accession>
<feature type="region of interest" description="Disordered" evidence="1">
    <location>
        <begin position="87"/>
        <end position="122"/>
    </location>
</feature>
<keyword evidence="3" id="KW-1185">Reference proteome</keyword>
<name>A0A2T0FPV1_9ASCO</name>
<dbReference type="EMBL" id="NDIQ01000022">
    <property type="protein sequence ID" value="PRT57011.1"/>
    <property type="molecule type" value="Genomic_DNA"/>
</dbReference>
<dbReference type="GeneID" id="36518379"/>
<evidence type="ECO:0000256" key="1">
    <source>
        <dbReference type="SAM" id="MobiDB-lite"/>
    </source>
</evidence>
<feature type="region of interest" description="Disordered" evidence="1">
    <location>
        <begin position="1"/>
        <end position="37"/>
    </location>
</feature>
<proteinExistence type="predicted"/>
<dbReference type="RefSeq" id="XP_024666956.1">
    <property type="nucleotide sequence ID" value="XM_024811188.1"/>
</dbReference>
<feature type="compositionally biased region" description="Polar residues" evidence="1">
    <location>
        <begin position="24"/>
        <end position="37"/>
    </location>
</feature>
<dbReference type="AlphaFoldDB" id="A0A2T0FPV1"/>
<feature type="compositionally biased region" description="Basic and acidic residues" evidence="1">
    <location>
        <begin position="1"/>
        <end position="22"/>
    </location>
</feature>
<evidence type="ECO:0000313" key="2">
    <source>
        <dbReference type="EMBL" id="PRT57011.1"/>
    </source>
</evidence>